<dbReference type="EMBL" id="JAPQKT010000006">
    <property type="protein sequence ID" value="KAJ5227246.1"/>
    <property type="molecule type" value="Genomic_DNA"/>
</dbReference>
<evidence type="ECO:0000256" key="2">
    <source>
        <dbReference type="ARBA" id="ARBA00022679"/>
    </source>
</evidence>
<feature type="domain" description="Histidine-specific methyltransferase SAM-dependent" evidence="8">
    <location>
        <begin position="28"/>
        <end position="332"/>
    </location>
</feature>
<feature type="domain" description="Sulfatase-modifying factor enzyme-like" evidence="7">
    <location>
        <begin position="549"/>
        <end position="823"/>
    </location>
</feature>
<dbReference type="InterPro" id="IPR016187">
    <property type="entry name" value="CTDL_fold"/>
</dbReference>
<dbReference type="AlphaFoldDB" id="A0A9W9NWR7"/>
<feature type="domain" description="DinB-like" evidence="9">
    <location>
        <begin position="371"/>
        <end position="492"/>
    </location>
</feature>
<dbReference type="GO" id="GO:0008168">
    <property type="term" value="F:methyltransferase activity"/>
    <property type="evidence" value="ECO:0007669"/>
    <property type="project" value="UniProtKB-KW"/>
</dbReference>
<dbReference type="Gene3D" id="3.90.1580.10">
    <property type="entry name" value="paralog of FGE (formylglycine-generating enzyme)"/>
    <property type="match status" value="1"/>
</dbReference>
<keyword evidence="2" id="KW-0808">Transferase</keyword>
<comment type="pathway">
    <text evidence="5">Amino-acid biosynthesis; ergothioneine biosynthesis.</text>
</comment>
<dbReference type="InterPro" id="IPR005532">
    <property type="entry name" value="SUMF_dom"/>
</dbReference>
<dbReference type="InterPro" id="IPR034660">
    <property type="entry name" value="DinB/YfiT-like"/>
</dbReference>
<evidence type="ECO:0000256" key="5">
    <source>
        <dbReference type="ARBA" id="ARBA00037882"/>
    </source>
</evidence>
<dbReference type="NCBIfam" id="TIGR03439">
    <property type="entry name" value="methyl_EasF"/>
    <property type="match status" value="1"/>
</dbReference>
<dbReference type="PANTHER" id="PTHR43397">
    <property type="entry name" value="ERGOTHIONEINE BIOSYNTHESIS PROTEIN 1"/>
    <property type="match status" value="1"/>
</dbReference>
<dbReference type="Proteomes" id="UP001147733">
    <property type="component" value="Unassembled WGS sequence"/>
</dbReference>
<dbReference type="Pfam" id="PF12867">
    <property type="entry name" value="DinB_2"/>
    <property type="match status" value="1"/>
</dbReference>
<dbReference type="PANTHER" id="PTHR43397:SF1">
    <property type="entry name" value="ERGOTHIONEINE BIOSYNTHESIS PROTEIN 1"/>
    <property type="match status" value="1"/>
</dbReference>
<dbReference type="InterPro" id="IPR051128">
    <property type="entry name" value="EgtD_Methyltrsf_superfamily"/>
</dbReference>
<evidence type="ECO:0000256" key="3">
    <source>
        <dbReference type="ARBA" id="ARBA00023002"/>
    </source>
</evidence>
<dbReference type="Pfam" id="PF10017">
    <property type="entry name" value="Methyltransf_33"/>
    <property type="match status" value="1"/>
</dbReference>
<dbReference type="InterPro" id="IPR024775">
    <property type="entry name" value="DinB-like"/>
</dbReference>
<keyword evidence="11" id="KW-1185">Reference proteome</keyword>
<dbReference type="InterPro" id="IPR029063">
    <property type="entry name" value="SAM-dependent_MTases_sf"/>
</dbReference>
<accession>A0A9W9NWR7</accession>
<dbReference type="OrthoDB" id="659at2759"/>
<dbReference type="GO" id="GO:0032259">
    <property type="term" value="P:methylation"/>
    <property type="evidence" value="ECO:0007669"/>
    <property type="project" value="UniProtKB-KW"/>
</dbReference>
<dbReference type="RefSeq" id="XP_056499611.1">
    <property type="nucleotide sequence ID" value="XM_056646170.1"/>
</dbReference>
<dbReference type="SUPFAM" id="SSF56436">
    <property type="entry name" value="C-type lectin-like"/>
    <property type="match status" value="1"/>
</dbReference>
<proteinExistence type="predicted"/>
<name>A0A9W9NWR7_PENCI</name>
<keyword evidence="4" id="KW-0408">Iron</keyword>
<protein>
    <submittedName>
        <fullName evidence="10">Uncharacterized protein</fullName>
    </submittedName>
</protein>
<evidence type="ECO:0000256" key="6">
    <source>
        <dbReference type="SAM" id="MobiDB-lite"/>
    </source>
</evidence>
<keyword evidence="3" id="KW-0560">Oxidoreductase</keyword>
<organism evidence="10 11">
    <name type="scientific">Penicillium citrinum</name>
    <dbReference type="NCBI Taxonomy" id="5077"/>
    <lineage>
        <taxon>Eukaryota</taxon>
        <taxon>Fungi</taxon>
        <taxon>Dikarya</taxon>
        <taxon>Ascomycota</taxon>
        <taxon>Pezizomycotina</taxon>
        <taxon>Eurotiomycetes</taxon>
        <taxon>Eurotiomycetidae</taxon>
        <taxon>Eurotiales</taxon>
        <taxon>Aspergillaceae</taxon>
        <taxon>Penicillium</taxon>
    </lineage>
</organism>
<dbReference type="InterPro" id="IPR017805">
    <property type="entry name" value="SAM_MeTrfase_EasF-type_put"/>
</dbReference>
<sequence length="827" mass="94154">MSPSAITNVDCVDIVDIHQDSIEFSLTDELQRSLNPPKGQDPSFPTLLLYDTKGLKLFEKITYLNEYYLTNAEIDILTTHAKRIVERIPENAQLVELGSGNLRKIEILLRECERVEKRVDYYALDLSLGELQRTFSEITPESFTYVGLHGLHGTYDDALVWLQKSESSSRPTVVLSMGSSLGNFPREAAGDFLGNWSKIMKPSDFLLIGLDACKNPERVFKAYNDSEGITRQFYENGLVHANAVLGYQAFKPHEWEILTGYDEREGRHQAYYSPIVDVTINDTTIRKGTKLLFEEAYKYDRDERDQLYRHSGLISQVEFGNRDNSYHLHLLSPASLDRPTRPSQYASQSTPSERDFQSLWTAWDVATKSMIPREDLLTQPIKLRNALIFYLGHIPTFFDIHLTRALRDKPTHPKYYQQIFERGVDPDVEDPEQCHSHSEIPDEWPPLDEIIDYQERVRNRARSLLKKGTNLNRDVAEALWIGFEHEAMHLETFLYMLLQSDRTLPPVGVTPPNFVQLAQDAQKNAKPNRWFHIPKQTLQVGLDDSNDGSLPRESFGWDNEKPQRTVSVHSFEAQARPITNGEYAQYLRALRLQALPASWVCTPSGKEYPISQGITSSNGGGSSSAPQFQFEDIGVRTVFGPVPLRLAQDWPLIASYDEFASYAKWAGCRIPTFEETKSIYMYSDKLREKNQEQANGHSNGAHCNGTHESSVPEQPSVFRDLTGCNVGFKNWHPIPVTPQGDKLAGHGEMGGVWEWTSTPLAPHEGFHSMEIYPGYTTDFFDGKHNIIQGGSWATLPRIAGRNTFVNWYQHNYLYAWAGARLVRDCNS</sequence>
<evidence type="ECO:0000259" key="8">
    <source>
        <dbReference type="Pfam" id="PF10017"/>
    </source>
</evidence>
<evidence type="ECO:0000256" key="1">
    <source>
        <dbReference type="ARBA" id="ARBA00022603"/>
    </source>
</evidence>
<keyword evidence="1" id="KW-0489">Methyltransferase</keyword>
<gene>
    <name evidence="10" type="ORF">N7469_007252</name>
</gene>
<evidence type="ECO:0000313" key="11">
    <source>
        <dbReference type="Proteomes" id="UP001147733"/>
    </source>
</evidence>
<evidence type="ECO:0000313" key="10">
    <source>
        <dbReference type="EMBL" id="KAJ5227246.1"/>
    </source>
</evidence>
<dbReference type="Gene3D" id="3.40.50.150">
    <property type="entry name" value="Vaccinia Virus protein VP39"/>
    <property type="match status" value="1"/>
</dbReference>
<dbReference type="GeneID" id="81385337"/>
<evidence type="ECO:0000259" key="7">
    <source>
        <dbReference type="Pfam" id="PF03781"/>
    </source>
</evidence>
<evidence type="ECO:0000259" key="9">
    <source>
        <dbReference type="Pfam" id="PF12867"/>
    </source>
</evidence>
<dbReference type="InterPro" id="IPR019257">
    <property type="entry name" value="MeTrfase_dom"/>
</dbReference>
<feature type="region of interest" description="Disordered" evidence="6">
    <location>
        <begin position="691"/>
        <end position="714"/>
    </location>
</feature>
<dbReference type="SUPFAM" id="SSF109854">
    <property type="entry name" value="DinB/YfiT-like putative metalloenzymes"/>
    <property type="match status" value="1"/>
</dbReference>
<evidence type="ECO:0000256" key="4">
    <source>
        <dbReference type="ARBA" id="ARBA00023004"/>
    </source>
</evidence>
<reference evidence="10" key="2">
    <citation type="journal article" date="2023" name="IMA Fungus">
        <title>Comparative genomic study of the Penicillium genus elucidates a diverse pangenome and 15 lateral gene transfer events.</title>
        <authorList>
            <person name="Petersen C."/>
            <person name="Sorensen T."/>
            <person name="Nielsen M.R."/>
            <person name="Sondergaard T.E."/>
            <person name="Sorensen J.L."/>
            <person name="Fitzpatrick D.A."/>
            <person name="Frisvad J.C."/>
            <person name="Nielsen K.L."/>
        </authorList>
    </citation>
    <scope>NUCLEOTIDE SEQUENCE</scope>
    <source>
        <strain evidence="10">IBT 23319</strain>
    </source>
</reference>
<dbReference type="InterPro" id="IPR042095">
    <property type="entry name" value="SUMF_sf"/>
</dbReference>
<comment type="caution">
    <text evidence="10">The sequence shown here is derived from an EMBL/GenBank/DDBJ whole genome shotgun (WGS) entry which is preliminary data.</text>
</comment>
<reference evidence="10" key="1">
    <citation type="submission" date="2022-11" db="EMBL/GenBank/DDBJ databases">
        <authorList>
            <person name="Petersen C."/>
        </authorList>
    </citation>
    <scope>NUCLEOTIDE SEQUENCE</scope>
    <source>
        <strain evidence="10">IBT 23319</strain>
    </source>
</reference>
<dbReference type="Pfam" id="PF03781">
    <property type="entry name" value="FGE-sulfatase"/>
    <property type="match status" value="1"/>
</dbReference>